<evidence type="ECO:0000313" key="1">
    <source>
        <dbReference type="EnsemblPlants" id="OPUNC03G25460.1"/>
    </source>
</evidence>
<name>A0A0E0KGY4_ORYPU</name>
<dbReference type="HOGENOM" id="CLU_2726588_0_0_1"/>
<reference evidence="1" key="1">
    <citation type="submission" date="2015-04" db="UniProtKB">
        <authorList>
            <consortium name="EnsemblPlants"/>
        </authorList>
    </citation>
    <scope>IDENTIFICATION</scope>
</reference>
<proteinExistence type="predicted"/>
<dbReference type="Proteomes" id="UP000026962">
    <property type="component" value="Chromosome 3"/>
</dbReference>
<keyword evidence="2" id="KW-1185">Reference proteome</keyword>
<organism evidence="1">
    <name type="scientific">Oryza punctata</name>
    <name type="common">Red rice</name>
    <dbReference type="NCBI Taxonomy" id="4537"/>
    <lineage>
        <taxon>Eukaryota</taxon>
        <taxon>Viridiplantae</taxon>
        <taxon>Streptophyta</taxon>
        <taxon>Embryophyta</taxon>
        <taxon>Tracheophyta</taxon>
        <taxon>Spermatophyta</taxon>
        <taxon>Magnoliopsida</taxon>
        <taxon>Liliopsida</taxon>
        <taxon>Poales</taxon>
        <taxon>Poaceae</taxon>
        <taxon>BOP clade</taxon>
        <taxon>Oryzoideae</taxon>
        <taxon>Oryzeae</taxon>
        <taxon>Oryzinae</taxon>
        <taxon>Oryza</taxon>
    </lineage>
</organism>
<evidence type="ECO:0000313" key="2">
    <source>
        <dbReference type="Proteomes" id="UP000026962"/>
    </source>
</evidence>
<protein>
    <submittedName>
        <fullName evidence="1">Uncharacterized protein</fullName>
    </submittedName>
</protein>
<reference evidence="1" key="2">
    <citation type="submission" date="2018-05" db="EMBL/GenBank/DDBJ databases">
        <title>OpunRS2 (Oryza punctata Reference Sequence Version 2).</title>
        <authorList>
            <person name="Zhang J."/>
            <person name="Kudrna D."/>
            <person name="Lee S."/>
            <person name="Talag J."/>
            <person name="Welchert J."/>
            <person name="Wing R.A."/>
        </authorList>
    </citation>
    <scope>NUCLEOTIDE SEQUENCE [LARGE SCALE GENOMIC DNA]</scope>
</reference>
<dbReference type="EnsemblPlants" id="OPUNC03G25460.1">
    <property type="protein sequence ID" value="OPUNC03G25460.1"/>
    <property type="gene ID" value="OPUNC03G25460"/>
</dbReference>
<dbReference type="AlphaFoldDB" id="A0A0E0KGY4"/>
<sequence>MVASAVIDHHFRTSVLPLDVSCSANLPIADRLAERMPAIILVNPREEAKTGYKQQSANDAANTYRKTCIGNR</sequence>
<dbReference type="Gramene" id="OPUNC03G25460.1">
    <property type="protein sequence ID" value="OPUNC03G25460.1"/>
    <property type="gene ID" value="OPUNC03G25460"/>
</dbReference>
<accession>A0A0E0KGY4</accession>